<dbReference type="EMBL" id="MT144533">
    <property type="protein sequence ID" value="QJA54738.1"/>
    <property type="molecule type" value="Genomic_DNA"/>
</dbReference>
<name>A0A6H2A4P3_9ZZZZ</name>
<sequence>MMELYQNGFRKVNPFFHRKIAKSGNSRYLAVGKILPEDWHVLRVEVAELKDKHCILQITKLD</sequence>
<protein>
    <submittedName>
        <fullName evidence="1">Uncharacterized protein</fullName>
    </submittedName>
</protein>
<reference evidence="1" key="1">
    <citation type="submission" date="2020-03" db="EMBL/GenBank/DDBJ databases">
        <title>The deep terrestrial virosphere.</title>
        <authorList>
            <person name="Holmfeldt K."/>
            <person name="Nilsson E."/>
            <person name="Simone D."/>
            <person name="Lopez-Fernandez M."/>
            <person name="Wu X."/>
            <person name="de Brujin I."/>
            <person name="Lundin D."/>
            <person name="Andersson A."/>
            <person name="Bertilsson S."/>
            <person name="Dopson M."/>
        </authorList>
    </citation>
    <scope>NUCLEOTIDE SEQUENCE</scope>
    <source>
        <strain evidence="1">TM448A05589</strain>
    </source>
</reference>
<organism evidence="1">
    <name type="scientific">viral metagenome</name>
    <dbReference type="NCBI Taxonomy" id="1070528"/>
    <lineage>
        <taxon>unclassified sequences</taxon>
        <taxon>metagenomes</taxon>
        <taxon>organismal metagenomes</taxon>
    </lineage>
</organism>
<evidence type="ECO:0000313" key="1">
    <source>
        <dbReference type="EMBL" id="QJA54738.1"/>
    </source>
</evidence>
<accession>A0A6H2A4P3</accession>
<gene>
    <name evidence="1" type="ORF">TM448A05589_0009</name>
</gene>
<proteinExistence type="predicted"/>
<dbReference type="AlphaFoldDB" id="A0A6H2A4P3"/>